<evidence type="ECO:0000313" key="6">
    <source>
        <dbReference type="Proteomes" id="UP000198851"/>
    </source>
</evidence>
<dbReference type="InterPro" id="IPR018247">
    <property type="entry name" value="EF_Hand_1_Ca_BS"/>
</dbReference>
<proteinExistence type="predicted"/>
<keyword evidence="1" id="KW-0479">Metal-binding</keyword>
<dbReference type="AlphaFoldDB" id="A0A1I3ZXD0"/>
<sequence>MSQSLFPKLEKKFQLRDGNVDADRFIVTKQAESRCAMRIILKETEEMKTSYFVGGVIVAALSVTAVAASAKDRGEGHKMHGPQATFEQLDANGDGFVTVEEMQAHAESRFMAMDTDGDGGVSLDEMKARFDKGEGDNWKGERRAKRMEKMFSKKDANGDGKLTPDEMKPDGNRQAKMIDRMDADKDGKISKAEFDAHKSEREAKHAARKAEMFKKLDTNGDGVISEEEFNAGKRG</sequence>
<gene>
    <name evidence="5" type="ORF">SAMN04488036_1018</name>
</gene>
<evidence type="ECO:0000259" key="4">
    <source>
        <dbReference type="PROSITE" id="PS50222"/>
    </source>
</evidence>
<dbReference type="PANTHER" id="PTHR10827:SF98">
    <property type="entry name" value="45 KDA CALCIUM-BINDING PROTEIN"/>
    <property type="match status" value="1"/>
</dbReference>
<evidence type="ECO:0000256" key="3">
    <source>
        <dbReference type="SAM" id="MobiDB-lite"/>
    </source>
</evidence>
<accession>A0A1I3ZXD0</accession>
<dbReference type="Pfam" id="PF13499">
    <property type="entry name" value="EF-hand_7"/>
    <property type="match status" value="1"/>
</dbReference>
<dbReference type="SUPFAM" id="SSF47473">
    <property type="entry name" value="EF-hand"/>
    <property type="match status" value="2"/>
</dbReference>
<evidence type="ECO:0000256" key="2">
    <source>
        <dbReference type="ARBA" id="ARBA00022737"/>
    </source>
</evidence>
<dbReference type="PROSITE" id="PS50222">
    <property type="entry name" value="EF_HAND_2"/>
    <property type="match status" value="3"/>
</dbReference>
<dbReference type="PROSITE" id="PS00018">
    <property type="entry name" value="EF_HAND_1"/>
    <property type="match status" value="2"/>
</dbReference>
<keyword evidence="2" id="KW-0677">Repeat</keyword>
<dbReference type="Gene3D" id="1.10.238.10">
    <property type="entry name" value="EF-hand"/>
    <property type="match status" value="3"/>
</dbReference>
<dbReference type="STRING" id="1280847.SAMN04488036_1018"/>
<feature type="domain" description="EF-hand" evidence="4">
    <location>
        <begin position="204"/>
        <end position="235"/>
    </location>
</feature>
<reference evidence="6" key="1">
    <citation type="submission" date="2016-10" db="EMBL/GenBank/DDBJ databases">
        <authorList>
            <person name="Varghese N."/>
            <person name="Submissions S."/>
        </authorList>
    </citation>
    <scope>NUCLEOTIDE SEQUENCE [LARGE SCALE GENOMIC DNA]</scope>
    <source>
        <strain evidence="6">DSM 28453</strain>
    </source>
</reference>
<name>A0A1I3ZXD0_9RHOB</name>
<feature type="region of interest" description="Disordered" evidence="3">
    <location>
        <begin position="154"/>
        <end position="174"/>
    </location>
</feature>
<dbReference type="Pfam" id="PF13202">
    <property type="entry name" value="EF-hand_5"/>
    <property type="match status" value="3"/>
</dbReference>
<dbReference type="PANTHER" id="PTHR10827">
    <property type="entry name" value="RETICULOCALBIN"/>
    <property type="match status" value="1"/>
</dbReference>
<feature type="domain" description="EF-hand" evidence="4">
    <location>
        <begin position="142"/>
        <end position="177"/>
    </location>
</feature>
<dbReference type="EMBL" id="FOSZ01000001">
    <property type="protein sequence ID" value="SFK48189.1"/>
    <property type="molecule type" value="Genomic_DNA"/>
</dbReference>
<keyword evidence="6" id="KW-1185">Reference proteome</keyword>
<protein>
    <submittedName>
        <fullName evidence="5">Ca2+-binding protein, EF-hand superfamily</fullName>
    </submittedName>
</protein>
<evidence type="ECO:0000256" key="1">
    <source>
        <dbReference type="ARBA" id="ARBA00022723"/>
    </source>
</evidence>
<dbReference type="InterPro" id="IPR011992">
    <property type="entry name" value="EF-hand-dom_pair"/>
</dbReference>
<feature type="domain" description="EF-hand" evidence="4">
    <location>
        <begin position="101"/>
        <end position="136"/>
    </location>
</feature>
<organism evidence="5 6">
    <name type="scientific">Shimia haliotis</name>
    <dbReference type="NCBI Taxonomy" id="1280847"/>
    <lineage>
        <taxon>Bacteria</taxon>
        <taxon>Pseudomonadati</taxon>
        <taxon>Pseudomonadota</taxon>
        <taxon>Alphaproteobacteria</taxon>
        <taxon>Rhodobacterales</taxon>
        <taxon>Roseobacteraceae</taxon>
    </lineage>
</organism>
<dbReference type="SMART" id="SM00054">
    <property type="entry name" value="EFh"/>
    <property type="match status" value="5"/>
</dbReference>
<dbReference type="InterPro" id="IPR002048">
    <property type="entry name" value="EF_hand_dom"/>
</dbReference>
<dbReference type="Proteomes" id="UP000198851">
    <property type="component" value="Unassembled WGS sequence"/>
</dbReference>
<dbReference type="OrthoDB" id="5470953at2"/>
<dbReference type="GO" id="GO:0005509">
    <property type="term" value="F:calcium ion binding"/>
    <property type="evidence" value="ECO:0007669"/>
    <property type="project" value="InterPro"/>
</dbReference>
<evidence type="ECO:0000313" key="5">
    <source>
        <dbReference type="EMBL" id="SFK48189.1"/>
    </source>
</evidence>